<feature type="region of interest" description="Disordered" evidence="1">
    <location>
        <begin position="1"/>
        <end position="28"/>
    </location>
</feature>
<dbReference type="EMBL" id="BPLR01015073">
    <property type="protein sequence ID" value="GIY73361.1"/>
    <property type="molecule type" value="Genomic_DNA"/>
</dbReference>
<gene>
    <name evidence="2" type="ORF">CEXT_356091</name>
</gene>
<organism evidence="2 3">
    <name type="scientific">Caerostris extrusa</name>
    <name type="common">Bark spider</name>
    <name type="synonym">Caerostris bankana</name>
    <dbReference type="NCBI Taxonomy" id="172846"/>
    <lineage>
        <taxon>Eukaryota</taxon>
        <taxon>Metazoa</taxon>
        <taxon>Ecdysozoa</taxon>
        <taxon>Arthropoda</taxon>
        <taxon>Chelicerata</taxon>
        <taxon>Arachnida</taxon>
        <taxon>Araneae</taxon>
        <taxon>Araneomorphae</taxon>
        <taxon>Entelegynae</taxon>
        <taxon>Araneoidea</taxon>
        <taxon>Araneidae</taxon>
        <taxon>Caerostris</taxon>
    </lineage>
</organism>
<dbReference type="Proteomes" id="UP001054945">
    <property type="component" value="Unassembled WGS sequence"/>
</dbReference>
<accession>A0AAV4VSY6</accession>
<dbReference type="AlphaFoldDB" id="A0AAV4VSY6"/>
<evidence type="ECO:0000256" key="1">
    <source>
        <dbReference type="SAM" id="MobiDB-lite"/>
    </source>
</evidence>
<comment type="caution">
    <text evidence="2">The sequence shown here is derived from an EMBL/GenBank/DDBJ whole genome shotgun (WGS) entry which is preliminary data.</text>
</comment>
<keyword evidence="3" id="KW-1185">Reference proteome</keyword>
<evidence type="ECO:0000313" key="2">
    <source>
        <dbReference type="EMBL" id="GIY73361.1"/>
    </source>
</evidence>
<sequence>MGIESLLKKRSKGETKQPEIRGKNLSSTENCLVRPKSHLLTHFRFIKTPNNNNKRNKNKKIRRTKTKCVSAVFLDRMIRLAHAQRVSEGC</sequence>
<reference evidence="2 3" key="1">
    <citation type="submission" date="2021-06" db="EMBL/GenBank/DDBJ databases">
        <title>Caerostris extrusa draft genome.</title>
        <authorList>
            <person name="Kono N."/>
            <person name="Arakawa K."/>
        </authorList>
    </citation>
    <scope>NUCLEOTIDE SEQUENCE [LARGE SCALE GENOMIC DNA]</scope>
</reference>
<name>A0AAV4VSY6_CAEEX</name>
<proteinExistence type="predicted"/>
<protein>
    <submittedName>
        <fullName evidence="2">Uncharacterized protein</fullName>
    </submittedName>
</protein>
<feature type="compositionally biased region" description="Basic and acidic residues" evidence="1">
    <location>
        <begin position="12"/>
        <end position="22"/>
    </location>
</feature>
<evidence type="ECO:0000313" key="3">
    <source>
        <dbReference type="Proteomes" id="UP001054945"/>
    </source>
</evidence>